<dbReference type="SUPFAM" id="SSF89550">
    <property type="entry name" value="PHP domain-like"/>
    <property type="match status" value="1"/>
</dbReference>
<dbReference type="CDD" id="cd07436">
    <property type="entry name" value="PHP_PolX"/>
    <property type="match status" value="1"/>
</dbReference>
<keyword evidence="3" id="KW-1185">Reference proteome</keyword>
<evidence type="ECO:0000259" key="1">
    <source>
        <dbReference type="SMART" id="SM00481"/>
    </source>
</evidence>
<accession>A0ABR7LJU6</accession>
<dbReference type="SMART" id="SM00481">
    <property type="entry name" value="POLIIIAc"/>
    <property type="match status" value="1"/>
</dbReference>
<protein>
    <submittedName>
        <fullName evidence="2">PHP domain-containing protein</fullName>
    </submittedName>
</protein>
<name>A0ABR7LJU6_9ACTN</name>
<dbReference type="PANTHER" id="PTHR36928:SF1">
    <property type="entry name" value="PHOSPHATASE YCDX-RELATED"/>
    <property type="match status" value="1"/>
</dbReference>
<dbReference type="InterPro" id="IPR050243">
    <property type="entry name" value="PHP_phosphatase"/>
</dbReference>
<reference evidence="2 3" key="1">
    <citation type="submission" date="2020-06" db="EMBL/GenBank/DDBJ databases">
        <title>Actinomadura xiongansis sp. nov., isolated from soil of Baiyangdian.</title>
        <authorList>
            <person name="Zhang X."/>
        </authorList>
    </citation>
    <scope>NUCLEOTIDE SEQUENCE [LARGE SCALE GENOMIC DNA]</scope>
    <source>
        <strain evidence="2 3">HBUM206468</strain>
    </source>
</reference>
<sequence length="375" mass="40972">MLPRRGRPVVYVKIGAVGHFACGGRTVGGRAYGLGVDPVEALRRIAFLLERALEATYRVRTFRSAAELVERLPPGELARRARQGTLTDLPGIGKVTATVIEEALRGEVPVYLRRLEATEDTPLEEAAAALRSALRGDLHTHSDWSDGGSPIREMAEAAREIGHEYIALTDHSPRLTVANGLSAQRLREQLEVVDRLNAELAPFRILTGIEVDILEDGTLDQEPELLDRLDVVVASVHSKLRMPRAEMTRRMVTAVMNPLVDVLGHCTGRIVRAGGRRGGLRPESEFDADLVFAACEAGDVAVEVNSRPERLDPPKRLLRLAVEAGCRVSIDSDAHAPGQLDWQPYGCERAARCGVPADRVVNAMTADDLLAWTRS</sequence>
<evidence type="ECO:0000313" key="3">
    <source>
        <dbReference type="Proteomes" id="UP000805614"/>
    </source>
</evidence>
<proteinExistence type="predicted"/>
<dbReference type="InterPro" id="IPR047967">
    <property type="entry name" value="PolX_PHP"/>
</dbReference>
<dbReference type="InterPro" id="IPR004013">
    <property type="entry name" value="PHP_dom"/>
</dbReference>
<gene>
    <name evidence="2" type="ORF">HKK74_06430</name>
</gene>
<dbReference type="InterPro" id="IPR016195">
    <property type="entry name" value="Pol/histidinol_Pase-like"/>
</dbReference>
<dbReference type="Gene3D" id="1.10.150.110">
    <property type="entry name" value="DNA polymerase beta, N-terminal domain-like"/>
    <property type="match status" value="1"/>
</dbReference>
<dbReference type="Proteomes" id="UP000805614">
    <property type="component" value="Unassembled WGS sequence"/>
</dbReference>
<dbReference type="Pfam" id="PF02811">
    <property type="entry name" value="PHP"/>
    <property type="match status" value="1"/>
</dbReference>
<dbReference type="EMBL" id="JABVEC010000003">
    <property type="protein sequence ID" value="MBC6465127.1"/>
    <property type="molecule type" value="Genomic_DNA"/>
</dbReference>
<comment type="caution">
    <text evidence="2">The sequence shown here is derived from an EMBL/GenBank/DDBJ whole genome shotgun (WGS) entry which is preliminary data.</text>
</comment>
<dbReference type="InterPro" id="IPR003141">
    <property type="entry name" value="Pol/His_phosphatase_N"/>
</dbReference>
<dbReference type="Pfam" id="PF14716">
    <property type="entry name" value="HHH_8"/>
    <property type="match status" value="1"/>
</dbReference>
<dbReference type="SUPFAM" id="SSF47802">
    <property type="entry name" value="DNA polymerase beta, N-terminal domain-like"/>
    <property type="match status" value="1"/>
</dbReference>
<dbReference type="PANTHER" id="PTHR36928">
    <property type="entry name" value="PHOSPHATASE YCDX-RELATED"/>
    <property type="match status" value="1"/>
</dbReference>
<evidence type="ECO:0000313" key="2">
    <source>
        <dbReference type="EMBL" id="MBC6465127.1"/>
    </source>
</evidence>
<dbReference type="InterPro" id="IPR027421">
    <property type="entry name" value="DNA_pol_lamdba_lyase_dom_sf"/>
</dbReference>
<dbReference type="PIRSF" id="PIRSF036978">
    <property type="entry name" value="UCP036978_PHPhdr"/>
    <property type="match status" value="1"/>
</dbReference>
<feature type="domain" description="Polymerase/histidinol phosphatase N-terminal" evidence="1">
    <location>
        <begin position="136"/>
        <end position="215"/>
    </location>
</feature>
<dbReference type="InterPro" id="IPR010996">
    <property type="entry name" value="HHH_MUS81"/>
</dbReference>
<dbReference type="NCBIfam" id="NF005928">
    <property type="entry name" value="PRK07945.1"/>
    <property type="match status" value="1"/>
</dbReference>
<organism evidence="2 3">
    <name type="scientific">Actinomadura alba</name>
    <dbReference type="NCBI Taxonomy" id="406431"/>
    <lineage>
        <taxon>Bacteria</taxon>
        <taxon>Bacillati</taxon>
        <taxon>Actinomycetota</taxon>
        <taxon>Actinomycetes</taxon>
        <taxon>Streptosporangiales</taxon>
        <taxon>Thermomonosporaceae</taxon>
        <taxon>Actinomadura</taxon>
    </lineage>
</organism>
<dbReference type="InterPro" id="IPR017078">
    <property type="entry name" value="UCP036978_PHPhdr"/>
</dbReference>
<dbReference type="Gene3D" id="3.20.20.140">
    <property type="entry name" value="Metal-dependent hydrolases"/>
    <property type="match status" value="1"/>
</dbReference>